<sequence length="55" mass="6366">MSWMAIIFWGICIAFIAAGYYFQKKSGAIVAEAEKEQNLDRQIRKNTINNGQIKW</sequence>
<dbReference type="Proteomes" id="UP000682134">
    <property type="component" value="Unassembled WGS sequence"/>
</dbReference>
<keyword evidence="1" id="KW-0472">Membrane</keyword>
<gene>
    <name evidence="2" type="ORF">J5Y03_14075</name>
</gene>
<keyword evidence="1" id="KW-0812">Transmembrane</keyword>
<dbReference type="AlphaFoldDB" id="A0A940NQ74"/>
<evidence type="ECO:0000313" key="3">
    <source>
        <dbReference type="Proteomes" id="UP000682134"/>
    </source>
</evidence>
<evidence type="ECO:0000313" key="2">
    <source>
        <dbReference type="EMBL" id="MBP0726284.1"/>
    </source>
</evidence>
<feature type="transmembrane region" description="Helical" evidence="1">
    <location>
        <begin position="6"/>
        <end position="22"/>
    </location>
</feature>
<keyword evidence="3" id="KW-1185">Reference proteome</keyword>
<organism evidence="2 3">
    <name type="scientific">Gottfriedia endophytica</name>
    <dbReference type="NCBI Taxonomy" id="2820819"/>
    <lineage>
        <taxon>Bacteria</taxon>
        <taxon>Bacillati</taxon>
        <taxon>Bacillota</taxon>
        <taxon>Bacilli</taxon>
        <taxon>Bacillales</taxon>
        <taxon>Bacillaceae</taxon>
        <taxon>Gottfriedia</taxon>
    </lineage>
</organism>
<comment type="caution">
    <text evidence="2">The sequence shown here is derived from an EMBL/GenBank/DDBJ whole genome shotgun (WGS) entry which is preliminary data.</text>
</comment>
<protein>
    <submittedName>
        <fullName evidence="2">Uncharacterized protein</fullName>
    </submittedName>
</protein>
<reference evidence="2" key="1">
    <citation type="submission" date="2021-04" db="EMBL/GenBank/DDBJ databases">
        <title>Genome seq and assembly of Bacillus sp.</title>
        <authorList>
            <person name="Chhetri G."/>
        </authorList>
    </citation>
    <scope>NUCLEOTIDE SEQUENCE</scope>
    <source>
        <strain evidence="2">RG28</strain>
    </source>
</reference>
<dbReference type="EMBL" id="JAGIYQ010000010">
    <property type="protein sequence ID" value="MBP0726284.1"/>
    <property type="molecule type" value="Genomic_DNA"/>
</dbReference>
<name>A0A940NQ74_9BACI</name>
<keyword evidence="1" id="KW-1133">Transmembrane helix</keyword>
<accession>A0A940NQ74</accession>
<evidence type="ECO:0000256" key="1">
    <source>
        <dbReference type="SAM" id="Phobius"/>
    </source>
</evidence>
<proteinExistence type="predicted"/>
<dbReference type="RefSeq" id="WP_209406630.1">
    <property type="nucleotide sequence ID" value="NZ_JAGIYQ010000010.1"/>
</dbReference>